<feature type="transmembrane region" description="Helical" evidence="7">
    <location>
        <begin position="244"/>
        <end position="269"/>
    </location>
</feature>
<dbReference type="OrthoDB" id="145485at2"/>
<dbReference type="GO" id="GO:0005886">
    <property type="term" value="C:plasma membrane"/>
    <property type="evidence" value="ECO:0007669"/>
    <property type="project" value="UniProtKB-SubCell"/>
</dbReference>
<evidence type="ECO:0000256" key="3">
    <source>
        <dbReference type="ARBA" id="ARBA00022692"/>
    </source>
</evidence>
<evidence type="ECO:0000256" key="1">
    <source>
        <dbReference type="ARBA" id="ARBA00004651"/>
    </source>
</evidence>
<feature type="transmembrane region" description="Helical" evidence="7">
    <location>
        <begin position="89"/>
        <end position="109"/>
    </location>
</feature>
<dbReference type="InterPro" id="IPR022791">
    <property type="entry name" value="L-PG_synthase/AglD"/>
</dbReference>
<keyword evidence="2" id="KW-1003">Cell membrane</keyword>
<comment type="subcellular location">
    <subcellularLocation>
        <location evidence="1">Cell membrane</location>
        <topology evidence="1">Multi-pass membrane protein</topology>
    </subcellularLocation>
</comment>
<feature type="transmembrane region" description="Helical" evidence="7">
    <location>
        <begin position="51"/>
        <end position="69"/>
    </location>
</feature>
<feature type="transmembrane region" description="Helical" evidence="7">
    <location>
        <begin position="121"/>
        <end position="145"/>
    </location>
</feature>
<feature type="region of interest" description="Disordered" evidence="6">
    <location>
        <begin position="1"/>
        <end position="26"/>
    </location>
</feature>
<evidence type="ECO:0000256" key="5">
    <source>
        <dbReference type="ARBA" id="ARBA00023136"/>
    </source>
</evidence>
<feature type="transmembrane region" description="Helical" evidence="7">
    <location>
        <begin position="276"/>
        <end position="296"/>
    </location>
</feature>
<name>A0A328BUA7_9CAUL</name>
<evidence type="ECO:0000256" key="4">
    <source>
        <dbReference type="ARBA" id="ARBA00022989"/>
    </source>
</evidence>
<evidence type="ECO:0000256" key="7">
    <source>
        <dbReference type="SAM" id="Phobius"/>
    </source>
</evidence>
<organism evidence="8 9">
    <name type="scientific">Phenylobacterium kunshanense</name>
    <dbReference type="NCBI Taxonomy" id="1445034"/>
    <lineage>
        <taxon>Bacteria</taxon>
        <taxon>Pseudomonadati</taxon>
        <taxon>Pseudomonadota</taxon>
        <taxon>Alphaproteobacteria</taxon>
        <taxon>Caulobacterales</taxon>
        <taxon>Caulobacteraceae</taxon>
        <taxon>Phenylobacterium</taxon>
    </lineage>
</organism>
<gene>
    <name evidence="8" type="ORF">DJ019_00970</name>
</gene>
<keyword evidence="5 7" id="KW-0472">Membrane</keyword>
<feature type="transmembrane region" description="Helical" evidence="7">
    <location>
        <begin position="165"/>
        <end position="191"/>
    </location>
</feature>
<dbReference type="EMBL" id="QFYS01000001">
    <property type="protein sequence ID" value="RAK68628.1"/>
    <property type="molecule type" value="Genomic_DNA"/>
</dbReference>
<accession>A0A328BUA7</accession>
<keyword evidence="9" id="KW-1185">Reference proteome</keyword>
<comment type="caution">
    <text evidence="8">The sequence shown here is derived from an EMBL/GenBank/DDBJ whole genome shotgun (WGS) entry which is preliminary data.</text>
</comment>
<proteinExistence type="predicted"/>
<protein>
    <submittedName>
        <fullName evidence="8">Uncharacterized protein</fullName>
    </submittedName>
</protein>
<dbReference type="Pfam" id="PF03706">
    <property type="entry name" value="LPG_synthase_TM"/>
    <property type="match status" value="1"/>
</dbReference>
<sequence>MGTRPIQDPQRLLPFEPDARHDPPPEDMEEELAAALPATQGRRFFRLMRQLVWHLLAFLLLGAAAYILWREFHEISLAEVAEAVRAWGWDTVALALGLSASSFLLMGCVEWMGLRWAGAKIAVPSALAGSFIASAIAHTLGANLIVSGAVRARFYAKHGITLRQVAAATLFHGFSFTVGLSTLAGLALLLAGSRDIAQVSRIANPVADGLGVALLAGVLGYIVLCAVLHRPLRAFGHSVRLPSWRVAIAQATIGALDNAVAAAIIWVLLPAGAIGYFTFVGAYAPSVVVGLVSHVPGGVGVFEGSVSTLTKGLQPAALAAAFLGYRLFFFLLPLLLASLALAVDTLREQARRRR</sequence>
<keyword evidence="3 7" id="KW-0812">Transmembrane</keyword>
<evidence type="ECO:0000256" key="2">
    <source>
        <dbReference type="ARBA" id="ARBA00022475"/>
    </source>
</evidence>
<reference evidence="8 9" key="1">
    <citation type="submission" date="2018-05" db="EMBL/GenBank/DDBJ databases">
        <authorList>
            <person name="Lanie J.A."/>
            <person name="Ng W.-L."/>
            <person name="Kazmierczak K.M."/>
            <person name="Andrzejewski T.M."/>
            <person name="Davidsen T.M."/>
            <person name="Wayne K.J."/>
            <person name="Tettelin H."/>
            <person name="Glass J.I."/>
            <person name="Rusch D."/>
            <person name="Podicherti R."/>
            <person name="Tsui H.-C.T."/>
            <person name="Winkler M.E."/>
        </authorList>
    </citation>
    <scope>NUCLEOTIDE SEQUENCE [LARGE SCALE GENOMIC DNA]</scope>
    <source>
        <strain evidence="8 9">BUT-10</strain>
    </source>
</reference>
<keyword evidence="4 7" id="KW-1133">Transmembrane helix</keyword>
<evidence type="ECO:0000313" key="9">
    <source>
        <dbReference type="Proteomes" id="UP000249524"/>
    </source>
</evidence>
<feature type="transmembrane region" description="Helical" evidence="7">
    <location>
        <begin position="212"/>
        <end position="232"/>
    </location>
</feature>
<dbReference type="Proteomes" id="UP000249524">
    <property type="component" value="Unassembled WGS sequence"/>
</dbReference>
<dbReference type="PANTHER" id="PTHR39087:SF2">
    <property type="entry name" value="UPF0104 MEMBRANE PROTEIN MJ1595"/>
    <property type="match status" value="1"/>
</dbReference>
<feature type="transmembrane region" description="Helical" evidence="7">
    <location>
        <begin position="316"/>
        <end position="343"/>
    </location>
</feature>
<dbReference type="AlphaFoldDB" id="A0A328BUA7"/>
<evidence type="ECO:0000256" key="6">
    <source>
        <dbReference type="SAM" id="MobiDB-lite"/>
    </source>
</evidence>
<evidence type="ECO:0000313" key="8">
    <source>
        <dbReference type="EMBL" id="RAK68628.1"/>
    </source>
</evidence>
<dbReference type="PANTHER" id="PTHR39087">
    <property type="entry name" value="UPF0104 MEMBRANE PROTEIN MJ1595"/>
    <property type="match status" value="1"/>
</dbReference>